<evidence type="ECO:0000313" key="3">
    <source>
        <dbReference type="Proteomes" id="UP001157974"/>
    </source>
</evidence>
<evidence type="ECO:0000256" key="1">
    <source>
        <dbReference type="SAM" id="MobiDB-lite"/>
    </source>
</evidence>
<proteinExistence type="predicted"/>
<dbReference type="AlphaFoldDB" id="A0AAV8URR7"/>
<organism evidence="2 3">
    <name type="scientific">Rhodosorus marinus</name>
    <dbReference type="NCBI Taxonomy" id="101924"/>
    <lineage>
        <taxon>Eukaryota</taxon>
        <taxon>Rhodophyta</taxon>
        <taxon>Stylonematophyceae</taxon>
        <taxon>Stylonematales</taxon>
        <taxon>Stylonemataceae</taxon>
        <taxon>Rhodosorus</taxon>
    </lineage>
</organism>
<sequence length="88" mass="9306">MRSRLARLQIGRPLSTSSGSKEGGDKVFKAVCCGNNCGSDCVLLHEDRVDSDTSLSASLNAFAELEKKLSSDRNDAGDRDGKSSSSLP</sequence>
<protein>
    <submittedName>
        <fullName evidence="2">Uncharacterized protein</fullName>
    </submittedName>
</protein>
<feature type="region of interest" description="Disordered" evidence="1">
    <location>
        <begin position="69"/>
        <end position="88"/>
    </location>
</feature>
<gene>
    <name evidence="2" type="ORF">NDN08_000307</name>
</gene>
<feature type="compositionally biased region" description="Basic and acidic residues" evidence="1">
    <location>
        <begin position="69"/>
        <end position="82"/>
    </location>
</feature>
<dbReference type="Proteomes" id="UP001157974">
    <property type="component" value="Unassembled WGS sequence"/>
</dbReference>
<evidence type="ECO:0000313" key="2">
    <source>
        <dbReference type="EMBL" id="KAJ8903773.1"/>
    </source>
</evidence>
<reference evidence="2 3" key="1">
    <citation type="journal article" date="2023" name="Nat. Commun.">
        <title>Origin of minicircular mitochondrial genomes in red algae.</title>
        <authorList>
            <person name="Lee Y."/>
            <person name="Cho C.H."/>
            <person name="Lee Y.M."/>
            <person name="Park S.I."/>
            <person name="Yang J.H."/>
            <person name="West J.A."/>
            <person name="Bhattacharya D."/>
            <person name="Yoon H.S."/>
        </authorList>
    </citation>
    <scope>NUCLEOTIDE SEQUENCE [LARGE SCALE GENOMIC DNA]</scope>
    <source>
        <strain evidence="2 3">CCMP1338</strain>
        <tissue evidence="2">Whole cell</tissue>
    </source>
</reference>
<keyword evidence="3" id="KW-1185">Reference proteome</keyword>
<accession>A0AAV8URR7</accession>
<dbReference type="EMBL" id="JAMWBK010000006">
    <property type="protein sequence ID" value="KAJ8903773.1"/>
    <property type="molecule type" value="Genomic_DNA"/>
</dbReference>
<name>A0AAV8URR7_9RHOD</name>
<comment type="caution">
    <text evidence="2">The sequence shown here is derived from an EMBL/GenBank/DDBJ whole genome shotgun (WGS) entry which is preliminary data.</text>
</comment>
<feature type="region of interest" description="Disordered" evidence="1">
    <location>
        <begin position="1"/>
        <end position="25"/>
    </location>
</feature>